<evidence type="ECO:0000256" key="7">
    <source>
        <dbReference type="SAM" id="Phobius"/>
    </source>
</evidence>
<comment type="caution">
    <text evidence="9">The sequence shown here is derived from an EMBL/GenBank/DDBJ whole genome shotgun (WGS) entry which is preliminary data.</text>
</comment>
<keyword evidence="5 7" id="KW-0472">Membrane</keyword>
<evidence type="ECO:0000256" key="6">
    <source>
        <dbReference type="SAM" id="MobiDB-lite"/>
    </source>
</evidence>
<comment type="subcellular location">
    <subcellularLocation>
        <location evidence="1">Cell membrane</location>
        <topology evidence="1">Single-pass membrane protein</topology>
    </subcellularLocation>
</comment>
<feature type="region of interest" description="Disordered" evidence="6">
    <location>
        <begin position="1"/>
        <end position="23"/>
    </location>
</feature>
<feature type="domain" description="Phage shock protein PspC N-terminal" evidence="8">
    <location>
        <begin position="25"/>
        <end position="82"/>
    </location>
</feature>
<evidence type="ECO:0000256" key="3">
    <source>
        <dbReference type="ARBA" id="ARBA00022692"/>
    </source>
</evidence>
<evidence type="ECO:0000313" key="10">
    <source>
        <dbReference type="Proteomes" id="UP000035034"/>
    </source>
</evidence>
<dbReference type="Pfam" id="PF04024">
    <property type="entry name" value="PspC"/>
    <property type="match status" value="1"/>
</dbReference>
<dbReference type="InterPro" id="IPR052027">
    <property type="entry name" value="PspC"/>
</dbReference>
<dbReference type="InterPro" id="IPR007168">
    <property type="entry name" value="Phageshock_PspC_N"/>
</dbReference>
<sequence length="111" mass="11753">MTADAFPTGSQGPASTSPPIVDAPRKLYRSRGDNWLGGVCAGLAKYFGWDTTLVRIAFVVSILLPGPQVLVYLALWIIIPQEPVAPVPVIGAGQTTTVDFSKDNPTTFPPA</sequence>
<evidence type="ECO:0000313" key="9">
    <source>
        <dbReference type="EMBL" id="GAB20773.1"/>
    </source>
</evidence>
<dbReference type="OrthoDB" id="7359894at2"/>
<dbReference type="GO" id="GO:0005886">
    <property type="term" value="C:plasma membrane"/>
    <property type="evidence" value="ECO:0007669"/>
    <property type="project" value="UniProtKB-SubCell"/>
</dbReference>
<gene>
    <name evidence="9" type="ORF">GOEFS_132_00040</name>
</gene>
<feature type="transmembrane region" description="Helical" evidence="7">
    <location>
        <begin position="53"/>
        <end position="79"/>
    </location>
</feature>
<evidence type="ECO:0000256" key="2">
    <source>
        <dbReference type="ARBA" id="ARBA00022475"/>
    </source>
</evidence>
<proteinExistence type="predicted"/>
<keyword evidence="3 7" id="KW-0812">Transmembrane</keyword>
<feature type="compositionally biased region" description="Polar residues" evidence="6">
    <location>
        <begin position="8"/>
        <end position="18"/>
    </location>
</feature>
<keyword evidence="2" id="KW-1003">Cell membrane</keyword>
<evidence type="ECO:0000256" key="1">
    <source>
        <dbReference type="ARBA" id="ARBA00004162"/>
    </source>
</evidence>
<dbReference type="AlphaFoldDB" id="H0R6S2"/>
<name>H0R6S2_9ACTN</name>
<evidence type="ECO:0000256" key="4">
    <source>
        <dbReference type="ARBA" id="ARBA00022989"/>
    </source>
</evidence>
<dbReference type="STRING" id="1077974.GOEFS_132_00040"/>
<dbReference type="RefSeq" id="WP_007320108.1">
    <property type="nucleotide sequence ID" value="NZ_BAEH01000132.1"/>
</dbReference>
<accession>H0R6S2</accession>
<protein>
    <recommendedName>
        <fullName evidence="8">Phage shock protein PspC N-terminal domain-containing protein</fullName>
    </recommendedName>
</protein>
<keyword evidence="4 7" id="KW-1133">Transmembrane helix</keyword>
<dbReference type="PANTHER" id="PTHR33885">
    <property type="entry name" value="PHAGE SHOCK PROTEIN C"/>
    <property type="match status" value="1"/>
</dbReference>
<reference evidence="9 10" key="1">
    <citation type="submission" date="2011-12" db="EMBL/GenBank/DDBJ databases">
        <title>Whole genome shotgun sequence of Gordonia effusa NBRC 100432.</title>
        <authorList>
            <person name="Yoshida I."/>
            <person name="Takarada H."/>
            <person name="Hosoyama A."/>
            <person name="Tsuchikane K."/>
            <person name="Katsumata H."/>
            <person name="Yamazaki S."/>
            <person name="Fujita N."/>
        </authorList>
    </citation>
    <scope>NUCLEOTIDE SEQUENCE [LARGE SCALE GENOMIC DNA]</scope>
    <source>
        <strain evidence="9 10">NBRC 100432</strain>
    </source>
</reference>
<dbReference type="eggNOG" id="COG1983">
    <property type="taxonomic scope" value="Bacteria"/>
</dbReference>
<dbReference type="Proteomes" id="UP000035034">
    <property type="component" value="Unassembled WGS sequence"/>
</dbReference>
<dbReference type="EMBL" id="BAEH01000132">
    <property type="protein sequence ID" value="GAB20773.1"/>
    <property type="molecule type" value="Genomic_DNA"/>
</dbReference>
<keyword evidence="10" id="KW-1185">Reference proteome</keyword>
<evidence type="ECO:0000259" key="8">
    <source>
        <dbReference type="Pfam" id="PF04024"/>
    </source>
</evidence>
<evidence type="ECO:0000256" key="5">
    <source>
        <dbReference type="ARBA" id="ARBA00023136"/>
    </source>
</evidence>
<dbReference type="PANTHER" id="PTHR33885:SF3">
    <property type="entry name" value="PHAGE SHOCK PROTEIN C"/>
    <property type="match status" value="1"/>
</dbReference>
<organism evidence="9 10">
    <name type="scientific">Gordonia effusa NBRC 100432</name>
    <dbReference type="NCBI Taxonomy" id="1077974"/>
    <lineage>
        <taxon>Bacteria</taxon>
        <taxon>Bacillati</taxon>
        <taxon>Actinomycetota</taxon>
        <taxon>Actinomycetes</taxon>
        <taxon>Mycobacteriales</taxon>
        <taxon>Gordoniaceae</taxon>
        <taxon>Gordonia</taxon>
    </lineage>
</organism>